<sequence>MDDHYFSADPAVPFKRAPVAASVWGRDLELTSGSGVFAQGRLDVGTAVLFRETVPPTRASAVLDLGCGYGVIGLAVAACVPGARVWAVDVNERAVLLANENAAALGVADRYTAVTPDAVPADVAFDEIWSNPPIRVGKQALHELLLTWLPRLTPEGRAVMVVGKNLGADSLQRWLREQGYPTERVASAKGFRVLETRRGR</sequence>
<keyword evidence="2" id="KW-0808">Transferase</keyword>
<evidence type="ECO:0000256" key="2">
    <source>
        <dbReference type="ARBA" id="ARBA00022679"/>
    </source>
</evidence>
<dbReference type="Pfam" id="PF05175">
    <property type="entry name" value="MTS"/>
    <property type="match status" value="1"/>
</dbReference>
<dbReference type="GO" id="GO:0008168">
    <property type="term" value="F:methyltransferase activity"/>
    <property type="evidence" value="ECO:0007669"/>
    <property type="project" value="UniProtKB-KW"/>
</dbReference>
<feature type="domain" description="Methyltransferase small" evidence="3">
    <location>
        <begin position="28"/>
        <end position="194"/>
    </location>
</feature>
<dbReference type="Gene3D" id="3.40.50.150">
    <property type="entry name" value="Vaccinia Virus protein VP39"/>
    <property type="match status" value="1"/>
</dbReference>
<dbReference type="EMBL" id="JAIEZQ010000001">
    <property type="protein sequence ID" value="MBY9074783.1"/>
    <property type="molecule type" value="Genomic_DNA"/>
</dbReference>
<evidence type="ECO:0000313" key="5">
    <source>
        <dbReference type="Proteomes" id="UP000754710"/>
    </source>
</evidence>
<dbReference type="RefSeq" id="WP_221024418.1">
    <property type="nucleotide sequence ID" value="NZ_JAIEZQ010000001.1"/>
</dbReference>
<organism evidence="4 5">
    <name type="scientific">Nocardioides jiangsuensis</name>
    <dbReference type="NCBI Taxonomy" id="2866161"/>
    <lineage>
        <taxon>Bacteria</taxon>
        <taxon>Bacillati</taxon>
        <taxon>Actinomycetota</taxon>
        <taxon>Actinomycetes</taxon>
        <taxon>Propionibacteriales</taxon>
        <taxon>Nocardioidaceae</taxon>
        <taxon>Nocardioides</taxon>
    </lineage>
</organism>
<protein>
    <submittedName>
        <fullName evidence="4">Methyltransferase</fullName>
    </submittedName>
</protein>
<gene>
    <name evidence="4" type="ORF">K1X13_08125</name>
</gene>
<accession>A0ABS7RL85</accession>
<dbReference type="Proteomes" id="UP000754710">
    <property type="component" value="Unassembled WGS sequence"/>
</dbReference>
<keyword evidence="5" id="KW-1185">Reference proteome</keyword>
<proteinExistence type="predicted"/>
<reference evidence="4 5" key="1">
    <citation type="submission" date="2021-08" db="EMBL/GenBank/DDBJ databases">
        <title>Nocardioides bacterium WL0053 sp. nov., isolated from the sediment.</title>
        <authorList>
            <person name="Wang L."/>
            <person name="Zhang D."/>
            <person name="Zhang A."/>
        </authorList>
    </citation>
    <scope>NUCLEOTIDE SEQUENCE [LARGE SCALE GENOMIC DNA]</scope>
    <source>
        <strain evidence="4 5">WL0053</strain>
    </source>
</reference>
<evidence type="ECO:0000256" key="1">
    <source>
        <dbReference type="ARBA" id="ARBA00022603"/>
    </source>
</evidence>
<name>A0ABS7RL85_9ACTN</name>
<comment type="caution">
    <text evidence="4">The sequence shown here is derived from an EMBL/GenBank/DDBJ whole genome shotgun (WGS) entry which is preliminary data.</text>
</comment>
<dbReference type="PANTHER" id="PTHR47816">
    <property type="entry name" value="RIBOSOMAL RNA SMALL SUBUNIT METHYLTRANSFERASE C"/>
    <property type="match status" value="1"/>
</dbReference>
<dbReference type="PANTHER" id="PTHR47816:SF4">
    <property type="entry name" value="RIBOSOMAL RNA SMALL SUBUNIT METHYLTRANSFERASE C"/>
    <property type="match status" value="1"/>
</dbReference>
<dbReference type="SUPFAM" id="SSF53335">
    <property type="entry name" value="S-adenosyl-L-methionine-dependent methyltransferases"/>
    <property type="match status" value="1"/>
</dbReference>
<dbReference type="InterPro" id="IPR029063">
    <property type="entry name" value="SAM-dependent_MTases_sf"/>
</dbReference>
<evidence type="ECO:0000259" key="3">
    <source>
        <dbReference type="Pfam" id="PF05175"/>
    </source>
</evidence>
<dbReference type="InterPro" id="IPR007848">
    <property type="entry name" value="Small_mtfrase_dom"/>
</dbReference>
<evidence type="ECO:0000313" key="4">
    <source>
        <dbReference type="EMBL" id="MBY9074783.1"/>
    </source>
</evidence>
<dbReference type="GO" id="GO:0032259">
    <property type="term" value="P:methylation"/>
    <property type="evidence" value="ECO:0007669"/>
    <property type="project" value="UniProtKB-KW"/>
</dbReference>
<dbReference type="InterPro" id="IPR046977">
    <property type="entry name" value="RsmC/RlmG"/>
</dbReference>
<dbReference type="CDD" id="cd02440">
    <property type="entry name" value="AdoMet_MTases"/>
    <property type="match status" value="1"/>
</dbReference>
<keyword evidence="1 4" id="KW-0489">Methyltransferase</keyword>